<evidence type="ECO:0000313" key="2">
    <source>
        <dbReference type="EMBL" id="GAU36927.1"/>
    </source>
</evidence>
<dbReference type="CDD" id="cd00143">
    <property type="entry name" value="PP2Cc"/>
    <property type="match status" value="1"/>
</dbReference>
<dbReference type="InterPro" id="IPR021109">
    <property type="entry name" value="Peptidase_aspartic_dom_sf"/>
</dbReference>
<sequence>MSQNDNNNIDEFDQDPMSWSRQLEKHFCGEFSMASIQSNLKMEDKSQVEVCNYATFVGVYDGNKGDSAASYLNNYIFKDLLDRIKKYLKRFNMNNDAAKRIMLESFSEMEKQVIDIAEFGYSGWRNPNMSVVSSGCLVCLIWGQQLYLANLGDSRAILCSNLAGSEMLVHQMLRDHNCRNADIRQELEASHGHDDTICSNVFGEWRVKGLSETSRCIGNAYLKKAEFTTSVDFEAPPGEEVTSIFTEPVLSAEPEFYSRDLDGTEKFIVFGSGGFWKLLTNEEAAKIVNDHPREGIAKRLAAEAVKVAAERRGLAYREVMLAPKGVKISGKPCTSSELVKPLYHDDITVIVVYLDLNLPVTVDSETYNSYRSHSDSVQRSSFGYDVKVDEKWDYGKIDDQNVRTEVQVTVDALDYDMTLKNKPSNKRKYKSSEVGVGTIRFTGQIGSIKVKILVDGGSSDNFIQPRIAQVLKLPIEPAPNLRVLVGNGQMLSAEGLTQQLPLQIQGQQVKVHCSFGTREVDYLGHMVSGTGVSMESTKVPSSDGMAHSNQCQAVKRLLRTHRKDNFTWNSAADSAFQKLKQAMIEAPVLTFPDFTQPFILETDASGL</sequence>
<dbReference type="SUPFAM" id="SSF56672">
    <property type="entry name" value="DNA/RNA polymerases"/>
    <property type="match status" value="1"/>
</dbReference>
<dbReference type="CDD" id="cd00303">
    <property type="entry name" value="retropepsin_like"/>
    <property type="match status" value="1"/>
</dbReference>
<dbReference type="Proteomes" id="UP000242715">
    <property type="component" value="Unassembled WGS sequence"/>
</dbReference>
<keyword evidence="3" id="KW-1185">Reference proteome</keyword>
<dbReference type="Gene3D" id="3.60.40.10">
    <property type="entry name" value="PPM-type phosphatase domain"/>
    <property type="match status" value="1"/>
</dbReference>
<proteinExistence type="predicted"/>
<protein>
    <recommendedName>
        <fullName evidence="1">PPM-type phosphatase domain-containing protein</fullName>
    </recommendedName>
</protein>
<name>A0A2Z6P3I6_TRISU</name>
<dbReference type="InterPro" id="IPR001932">
    <property type="entry name" value="PPM-type_phosphatase-like_dom"/>
</dbReference>
<dbReference type="PROSITE" id="PS51746">
    <property type="entry name" value="PPM_2"/>
    <property type="match status" value="1"/>
</dbReference>
<dbReference type="InterPro" id="IPR041577">
    <property type="entry name" value="RT_RNaseH_2"/>
</dbReference>
<reference evidence="3" key="1">
    <citation type="journal article" date="2017" name="Front. Plant Sci.">
        <title>Climate Clever Clovers: New Paradigm to Reduce the Environmental Footprint of Ruminants by Breeding Low Methanogenic Forages Utilizing Haplotype Variation.</title>
        <authorList>
            <person name="Kaur P."/>
            <person name="Appels R."/>
            <person name="Bayer P.E."/>
            <person name="Keeble-Gagnere G."/>
            <person name="Wang J."/>
            <person name="Hirakawa H."/>
            <person name="Shirasawa K."/>
            <person name="Vercoe P."/>
            <person name="Stefanova K."/>
            <person name="Durmic Z."/>
            <person name="Nichols P."/>
            <person name="Revell C."/>
            <person name="Isobe S.N."/>
            <person name="Edwards D."/>
            <person name="Erskine W."/>
        </authorList>
    </citation>
    <scope>NUCLEOTIDE SEQUENCE [LARGE SCALE GENOMIC DNA]</scope>
    <source>
        <strain evidence="3">cv. Daliak</strain>
    </source>
</reference>
<dbReference type="OrthoDB" id="10049211at2759"/>
<dbReference type="SUPFAM" id="SSF81606">
    <property type="entry name" value="PP2C-like"/>
    <property type="match status" value="1"/>
</dbReference>
<feature type="domain" description="PPM-type phosphatase" evidence="1">
    <location>
        <begin position="30"/>
        <end position="354"/>
    </location>
</feature>
<dbReference type="Gene3D" id="2.40.70.10">
    <property type="entry name" value="Acid Proteases"/>
    <property type="match status" value="1"/>
</dbReference>
<dbReference type="InterPro" id="IPR043502">
    <property type="entry name" value="DNA/RNA_pol_sf"/>
</dbReference>
<dbReference type="SMART" id="SM00332">
    <property type="entry name" value="PP2Cc"/>
    <property type="match status" value="1"/>
</dbReference>
<dbReference type="EMBL" id="DF973646">
    <property type="protein sequence ID" value="GAU36927.1"/>
    <property type="molecule type" value="Genomic_DNA"/>
</dbReference>
<dbReference type="InterPro" id="IPR036457">
    <property type="entry name" value="PPM-type-like_dom_sf"/>
</dbReference>
<dbReference type="GO" id="GO:0004722">
    <property type="term" value="F:protein serine/threonine phosphatase activity"/>
    <property type="evidence" value="ECO:0007669"/>
    <property type="project" value="InterPro"/>
</dbReference>
<dbReference type="Pfam" id="PF17919">
    <property type="entry name" value="RT_RNaseH_2"/>
    <property type="match status" value="1"/>
</dbReference>
<dbReference type="PANTHER" id="PTHR47992">
    <property type="entry name" value="PROTEIN PHOSPHATASE"/>
    <property type="match status" value="1"/>
</dbReference>
<accession>A0A2Z6P3I6</accession>
<dbReference type="InterPro" id="IPR043128">
    <property type="entry name" value="Rev_trsase/Diguanyl_cyclase"/>
</dbReference>
<dbReference type="AlphaFoldDB" id="A0A2Z6P3I6"/>
<evidence type="ECO:0000313" key="3">
    <source>
        <dbReference type="Proteomes" id="UP000242715"/>
    </source>
</evidence>
<evidence type="ECO:0000259" key="1">
    <source>
        <dbReference type="PROSITE" id="PS51746"/>
    </source>
</evidence>
<dbReference type="Gene3D" id="3.30.70.270">
    <property type="match status" value="1"/>
</dbReference>
<dbReference type="Pfam" id="PF00481">
    <property type="entry name" value="PP2C"/>
    <property type="match status" value="1"/>
</dbReference>
<organism evidence="2 3">
    <name type="scientific">Trifolium subterraneum</name>
    <name type="common">Subterranean clover</name>
    <dbReference type="NCBI Taxonomy" id="3900"/>
    <lineage>
        <taxon>Eukaryota</taxon>
        <taxon>Viridiplantae</taxon>
        <taxon>Streptophyta</taxon>
        <taxon>Embryophyta</taxon>
        <taxon>Tracheophyta</taxon>
        <taxon>Spermatophyta</taxon>
        <taxon>Magnoliopsida</taxon>
        <taxon>eudicotyledons</taxon>
        <taxon>Gunneridae</taxon>
        <taxon>Pentapetalae</taxon>
        <taxon>rosids</taxon>
        <taxon>fabids</taxon>
        <taxon>Fabales</taxon>
        <taxon>Fabaceae</taxon>
        <taxon>Papilionoideae</taxon>
        <taxon>50 kb inversion clade</taxon>
        <taxon>NPAAA clade</taxon>
        <taxon>Hologalegina</taxon>
        <taxon>IRL clade</taxon>
        <taxon>Trifolieae</taxon>
        <taxon>Trifolium</taxon>
    </lineage>
</organism>
<dbReference type="InterPro" id="IPR015655">
    <property type="entry name" value="PP2C"/>
</dbReference>
<gene>
    <name evidence="2" type="ORF">TSUD_332000</name>
</gene>